<dbReference type="GO" id="GO:0001228">
    <property type="term" value="F:DNA-binding transcription activator activity, RNA polymerase II-specific"/>
    <property type="evidence" value="ECO:0007669"/>
    <property type="project" value="TreeGrafter"/>
</dbReference>
<dbReference type="EMBL" id="CAJVRL010000001">
    <property type="protein sequence ID" value="CAG8948811.1"/>
    <property type="molecule type" value="Genomic_DNA"/>
</dbReference>
<keyword evidence="5" id="KW-0539">Nucleus</keyword>
<keyword evidence="4" id="KW-0804">Transcription</keyword>
<dbReference type="SUPFAM" id="SSF57959">
    <property type="entry name" value="Leucine zipper domain"/>
    <property type="match status" value="1"/>
</dbReference>
<accession>A0A9N9KKY6</accession>
<feature type="region of interest" description="Disordered" evidence="6">
    <location>
        <begin position="118"/>
        <end position="208"/>
    </location>
</feature>
<evidence type="ECO:0000256" key="4">
    <source>
        <dbReference type="ARBA" id="ARBA00023163"/>
    </source>
</evidence>
<evidence type="ECO:0000256" key="2">
    <source>
        <dbReference type="ARBA" id="ARBA00023015"/>
    </source>
</evidence>
<proteinExistence type="predicted"/>
<sequence length="248" mass="26706">MGFEVCGWENGGWDGMGDGLENFGFEGNWGDFAIADVDGMGGVGEGIEGGNRGYLSVVPGCDDSSGASLPVVPASSEGDLLPELSSTDFDFGSYDNFDMEHFEMGGLDIEISERDGDLRVGEGGMKFSPNNEAIPMTSSTTNPSLDTTPLSYQHRPSTSTSPNQSLSLSPPATKKAPSKSSGHVNTSKIEKRTKNTQAARRYRQKRVDQMAGLEARLKESEEEKEALRMRVARLEGEVEILRGLLKKG</sequence>
<organism evidence="8 9">
    <name type="scientific">Hymenoscyphus fraxineus</name>
    <dbReference type="NCBI Taxonomy" id="746836"/>
    <lineage>
        <taxon>Eukaryota</taxon>
        <taxon>Fungi</taxon>
        <taxon>Dikarya</taxon>
        <taxon>Ascomycota</taxon>
        <taxon>Pezizomycotina</taxon>
        <taxon>Leotiomycetes</taxon>
        <taxon>Helotiales</taxon>
        <taxon>Helotiaceae</taxon>
        <taxon>Hymenoscyphus</taxon>
    </lineage>
</organism>
<dbReference type="PANTHER" id="PTHR13044">
    <property type="entry name" value="ACTIVATING TRANSCRIPTION FACTOR ATF 4/5"/>
    <property type="match status" value="1"/>
</dbReference>
<dbReference type="AlphaFoldDB" id="A0A9N9KKY6"/>
<dbReference type="GO" id="GO:0000977">
    <property type="term" value="F:RNA polymerase II transcription regulatory region sequence-specific DNA binding"/>
    <property type="evidence" value="ECO:0007669"/>
    <property type="project" value="TreeGrafter"/>
</dbReference>
<evidence type="ECO:0000256" key="1">
    <source>
        <dbReference type="ARBA" id="ARBA00004123"/>
    </source>
</evidence>
<dbReference type="Gene3D" id="1.20.5.170">
    <property type="match status" value="1"/>
</dbReference>
<keyword evidence="9" id="KW-1185">Reference proteome</keyword>
<dbReference type="SMART" id="SM00338">
    <property type="entry name" value="BRLZ"/>
    <property type="match status" value="1"/>
</dbReference>
<dbReference type="PROSITE" id="PS00036">
    <property type="entry name" value="BZIP_BASIC"/>
    <property type="match status" value="1"/>
</dbReference>
<name>A0A9N9KKY6_9HELO</name>
<feature type="compositionally biased region" description="Polar residues" evidence="6">
    <location>
        <begin position="178"/>
        <end position="187"/>
    </location>
</feature>
<keyword evidence="3" id="KW-0238">DNA-binding</keyword>
<dbReference type="PANTHER" id="PTHR13044:SF38">
    <property type="entry name" value="BZIP DOMAIN-CONTAINING PROTEIN"/>
    <property type="match status" value="1"/>
</dbReference>
<protein>
    <recommendedName>
        <fullName evidence="7">BZIP domain-containing protein</fullName>
    </recommendedName>
</protein>
<dbReference type="OrthoDB" id="2257100at2759"/>
<feature type="compositionally biased region" description="Polar residues" evidence="6">
    <location>
        <begin position="128"/>
        <end position="170"/>
    </location>
</feature>
<dbReference type="PROSITE" id="PS50217">
    <property type="entry name" value="BZIP"/>
    <property type="match status" value="1"/>
</dbReference>
<dbReference type="Pfam" id="PF07716">
    <property type="entry name" value="bZIP_2"/>
    <property type="match status" value="1"/>
</dbReference>
<comment type="caution">
    <text evidence="8">The sequence shown here is derived from an EMBL/GenBank/DDBJ whole genome shotgun (WGS) entry which is preliminary data.</text>
</comment>
<reference evidence="8" key="1">
    <citation type="submission" date="2021-07" db="EMBL/GenBank/DDBJ databases">
        <authorList>
            <person name="Durling M."/>
        </authorList>
    </citation>
    <scope>NUCLEOTIDE SEQUENCE</scope>
</reference>
<dbReference type="InterPro" id="IPR046347">
    <property type="entry name" value="bZIP_sf"/>
</dbReference>
<keyword evidence="2" id="KW-0805">Transcription regulation</keyword>
<comment type="subcellular location">
    <subcellularLocation>
        <location evidence="1">Nucleus</location>
    </subcellularLocation>
</comment>
<evidence type="ECO:0000256" key="6">
    <source>
        <dbReference type="SAM" id="MobiDB-lite"/>
    </source>
</evidence>
<dbReference type="GO" id="GO:0005634">
    <property type="term" value="C:nucleus"/>
    <property type="evidence" value="ECO:0007669"/>
    <property type="project" value="UniProtKB-SubCell"/>
</dbReference>
<dbReference type="Proteomes" id="UP000696280">
    <property type="component" value="Unassembled WGS sequence"/>
</dbReference>
<evidence type="ECO:0000256" key="3">
    <source>
        <dbReference type="ARBA" id="ARBA00023125"/>
    </source>
</evidence>
<evidence type="ECO:0000313" key="9">
    <source>
        <dbReference type="Proteomes" id="UP000696280"/>
    </source>
</evidence>
<evidence type="ECO:0000313" key="8">
    <source>
        <dbReference type="EMBL" id="CAG8948811.1"/>
    </source>
</evidence>
<feature type="domain" description="BZIP" evidence="7">
    <location>
        <begin position="185"/>
        <end position="248"/>
    </location>
</feature>
<evidence type="ECO:0000256" key="5">
    <source>
        <dbReference type="ARBA" id="ARBA00023242"/>
    </source>
</evidence>
<gene>
    <name evidence="8" type="ORF">HYFRA_00001934</name>
</gene>
<dbReference type="InterPro" id="IPR004827">
    <property type="entry name" value="bZIP"/>
</dbReference>
<dbReference type="CDD" id="cd12193">
    <property type="entry name" value="bZIP_GCN4"/>
    <property type="match status" value="1"/>
</dbReference>
<evidence type="ECO:0000259" key="7">
    <source>
        <dbReference type="PROSITE" id="PS50217"/>
    </source>
</evidence>